<comment type="caution">
    <text evidence="1">The sequence shown here is derived from an EMBL/GenBank/DDBJ whole genome shotgun (WGS) entry which is preliminary data.</text>
</comment>
<evidence type="ECO:0000313" key="2">
    <source>
        <dbReference type="Proteomes" id="UP000054785"/>
    </source>
</evidence>
<keyword evidence="2" id="KW-1185">Reference proteome</keyword>
<dbReference type="RefSeq" id="WP_058387072.1">
    <property type="nucleotide sequence ID" value="NZ_CAAAHN010000031.1"/>
</dbReference>
<dbReference type="Proteomes" id="UP000054785">
    <property type="component" value="Unassembled WGS sequence"/>
</dbReference>
<proteinExistence type="predicted"/>
<sequence length="59" mass="6864">MKMHRCRASVRKTNYGNLAFGIAGAVMKVERFIWAALNTHARMIFLRRVQLLMDKRVDA</sequence>
<gene>
    <name evidence="1" type="ORF">Lgee_0579</name>
</gene>
<dbReference type="AlphaFoldDB" id="A0A0W0U6E2"/>
<dbReference type="STRING" id="45065.Lgee_0579"/>
<dbReference type="EMBL" id="LNYC01000013">
    <property type="protein sequence ID" value="KTD03081.1"/>
    <property type="molecule type" value="Genomic_DNA"/>
</dbReference>
<protein>
    <submittedName>
        <fullName evidence="1">Uncharacterized protein</fullName>
    </submittedName>
</protein>
<accession>A0A0W0U6E2</accession>
<evidence type="ECO:0000313" key="1">
    <source>
        <dbReference type="EMBL" id="KTD03081.1"/>
    </source>
</evidence>
<name>A0A0W0U6E2_9GAMM</name>
<organism evidence="1 2">
    <name type="scientific">Legionella geestiana</name>
    <dbReference type="NCBI Taxonomy" id="45065"/>
    <lineage>
        <taxon>Bacteria</taxon>
        <taxon>Pseudomonadati</taxon>
        <taxon>Pseudomonadota</taxon>
        <taxon>Gammaproteobacteria</taxon>
        <taxon>Legionellales</taxon>
        <taxon>Legionellaceae</taxon>
        <taxon>Legionella</taxon>
    </lineage>
</organism>
<dbReference type="PATRIC" id="fig|45065.4.peg.621"/>
<reference evidence="1 2" key="1">
    <citation type="submission" date="2015-11" db="EMBL/GenBank/DDBJ databases">
        <title>Genomic analysis of 38 Legionella species identifies large and diverse effector repertoires.</title>
        <authorList>
            <person name="Burstein D."/>
            <person name="Amaro F."/>
            <person name="Zusman T."/>
            <person name="Lifshitz Z."/>
            <person name="Cohen O."/>
            <person name="Gilbert J.A."/>
            <person name="Pupko T."/>
            <person name="Shuman H.A."/>
            <person name="Segal G."/>
        </authorList>
    </citation>
    <scope>NUCLEOTIDE SEQUENCE [LARGE SCALE GENOMIC DNA]</scope>
    <source>
        <strain evidence="1 2">ATCC 49504</strain>
    </source>
</reference>